<gene>
    <name evidence="1" type="ORF">ERS852382_00293</name>
</gene>
<dbReference type="EMBL" id="CYYI01000001">
    <property type="protein sequence ID" value="CUN40258.1"/>
    <property type="molecule type" value="Genomic_DNA"/>
</dbReference>
<name>A0A173WQ85_BIFAD</name>
<accession>A0A173WQ85</accession>
<reference evidence="1 2" key="1">
    <citation type="submission" date="2015-09" db="EMBL/GenBank/DDBJ databases">
        <authorList>
            <consortium name="Pathogen Informatics"/>
        </authorList>
    </citation>
    <scope>NUCLEOTIDE SEQUENCE [LARGE SCALE GENOMIC DNA]</scope>
    <source>
        <strain evidence="1 2">2789STDY5608824</strain>
    </source>
</reference>
<evidence type="ECO:0000313" key="2">
    <source>
        <dbReference type="Proteomes" id="UP000095647"/>
    </source>
</evidence>
<proteinExistence type="predicted"/>
<evidence type="ECO:0000313" key="1">
    <source>
        <dbReference type="EMBL" id="CUN40258.1"/>
    </source>
</evidence>
<dbReference type="Proteomes" id="UP000095647">
    <property type="component" value="Unassembled WGS sequence"/>
</dbReference>
<protein>
    <submittedName>
        <fullName evidence="1">Uncharacterized protein</fullName>
    </submittedName>
</protein>
<dbReference type="AlphaFoldDB" id="A0A173WQ85"/>
<sequence length="216" mass="24000">MFHFFGRMRGNGRKAAPDYRLLDYADHLRFIRPFVQARYGSEPAQEILSILKDSADDEWTYSRSRKALQPLTGRGDAEFLARVELMASEAIGGVNSAIGAANECGTRMERRLQVFAPDGMKPCASCRMLDGLRTGLDEPFTLPGGHRRMFRRRMASDRPDGAGMPVGGERVRGRRAVRDVRMTCAARSARARSAGCGLGRRGRIRLVPGRRAIRAS</sequence>
<organism evidence="1 2">
    <name type="scientific">Bifidobacterium adolescentis</name>
    <dbReference type="NCBI Taxonomy" id="1680"/>
    <lineage>
        <taxon>Bacteria</taxon>
        <taxon>Bacillati</taxon>
        <taxon>Actinomycetota</taxon>
        <taxon>Actinomycetes</taxon>
        <taxon>Bifidobacteriales</taxon>
        <taxon>Bifidobacteriaceae</taxon>
        <taxon>Bifidobacterium</taxon>
    </lineage>
</organism>